<sequence>MPRSFHLRSEEHAEAYAYWAKHRARAAALDEAFPLDEFSYVAGDKDKAHFVSAAGKPTKEWEAKGDTDEQRKVKVVLCVYRDTL</sequence>
<dbReference type="Proteomes" id="UP000053424">
    <property type="component" value="Unassembled WGS sequence"/>
</dbReference>
<dbReference type="AlphaFoldDB" id="A0A0C3CD21"/>
<dbReference type="HOGENOM" id="CLU_2527709_0_0_1"/>
<keyword evidence="2" id="KW-1185">Reference proteome</keyword>
<evidence type="ECO:0000313" key="2">
    <source>
        <dbReference type="Proteomes" id="UP000053424"/>
    </source>
</evidence>
<organism evidence="1 2">
    <name type="scientific">Hebeloma cylindrosporum</name>
    <dbReference type="NCBI Taxonomy" id="76867"/>
    <lineage>
        <taxon>Eukaryota</taxon>
        <taxon>Fungi</taxon>
        <taxon>Dikarya</taxon>
        <taxon>Basidiomycota</taxon>
        <taxon>Agaricomycotina</taxon>
        <taxon>Agaricomycetes</taxon>
        <taxon>Agaricomycetidae</taxon>
        <taxon>Agaricales</taxon>
        <taxon>Agaricineae</taxon>
        <taxon>Hymenogastraceae</taxon>
        <taxon>Hebeloma</taxon>
    </lineage>
</organism>
<reference evidence="2" key="2">
    <citation type="submission" date="2015-01" db="EMBL/GenBank/DDBJ databases">
        <title>Evolutionary Origins and Diversification of the Mycorrhizal Mutualists.</title>
        <authorList>
            <consortium name="DOE Joint Genome Institute"/>
            <consortium name="Mycorrhizal Genomics Consortium"/>
            <person name="Kohler A."/>
            <person name="Kuo A."/>
            <person name="Nagy L.G."/>
            <person name="Floudas D."/>
            <person name="Copeland A."/>
            <person name="Barry K.W."/>
            <person name="Cichocki N."/>
            <person name="Veneault-Fourrey C."/>
            <person name="LaButti K."/>
            <person name="Lindquist E.A."/>
            <person name="Lipzen A."/>
            <person name="Lundell T."/>
            <person name="Morin E."/>
            <person name="Murat C."/>
            <person name="Riley R."/>
            <person name="Ohm R."/>
            <person name="Sun H."/>
            <person name="Tunlid A."/>
            <person name="Henrissat B."/>
            <person name="Grigoriev I.V."/>
            <person name="Hibbett D.S."/>
            <person name="Martin F."/>
        </authorList>
    </citation>
    <scope>NUCLEOTIDE SEQUENCE [LARGE SCALE GENOMIC DNA]</scope>
    <source>
        <strain evidence="2">h7</strain>
    </source>
</reference>
<accession>A0A0C3CD21</accession>
<proteinExistence type="predicted"/>
<gene>
    <name evidence="1" type="ORF">M413DRAFT_260480</name>
</gene>
<dbReference type="EMBL" id="KN831770">
    <property type="protein sequence ID" value="KIM46660.1"/>
    <property type="molecule type" value="Genomic_DNA"/>
</dbReference>
<evidence type="ECO:0000313" key="1">
    <source>
        <dbReference type="EMBL" id="KIM46660.1"/>
    </source>
</evidence>
<protein>
    <submittedName>
        <fullName evidence="1">Uncharacterized protein</fullName>
    </submittedName>
</protein>
<reference evidence="1 2" key="1">
    <citation type="submission" date="2014-04" db="EMBL/GenBank/DDBJ databases">
        <authorList>
            <consortium name="DOE Joint Genome Institute"/>
            <person name="Kuo A."/>
            <person name="Gay G."/>
            <person name="Dore J."/>
            <person name="Kohler A."/>
            <person name="Nagy L.G."/>
            <person name="Floudas D."/>
            <person name="Copeland A."/>
            <person name="Barry K.W."/>
            <person name="Cichocki N."/>
            <person name="Veneault-Fourrey C."/>
            <person name="LaButti K."/>
            <person name="Lindquist E.A."/>
            <person name="Lipzen A."/>
            <person name="Lundell T."/>
            <person name="Morin E."/>
            <person name="Murat C."/>
            <person name="Sun H."/>
            <person name="Tunlid A."/>
            <person name="Henrissat B."/>
            <person name="Grigoriev I.V."/>
            <person name="Hibbett D.S."/>
            <person name="Martin F."/>
            <person name="Nordberg H.P."/>
            <person name="Cantor M.N."/>
            <person name="Hua S.X."/>
        </authorList>
    </citation>
    <scope>NUCLEOTIDE SEQUENCE [LARGE SCALE GENOMIC DNA]</scope>
    <source>
        <strain evidence="2">h7</strain>
    </source>
</reference>
<name>A0A0C3CD21_HEBCY</name>